<keyword evidence="2" id="KW-1185">Reference proteome</keyword>
<evidence type="ECO:0000313" key="2">
    <source>
        <dbReference type="Proteomes" id="UP000647235"/>
    </source>
</evidence>
<sequence>MRRASYANRKLTDEEQKIVKEKYKMIASFVRRNRLKPIDEWESYLAQYYILAIMKYTDYEHLHQYGIEAIIYQSLKSAKGNYYSKMYRSKRRPEGGFLYYDEQDGKDAYISGFMVEAPPIGVEKMAISNYIVYDIYQEIESERQKVIIGMLMAGYKKVEIERYLDITYYRLQQELKNIREMIGKFYYNQYE</sequence>
<gene>
    <name evidence="1" type="ORF">H8S07_11350</name>
</gene>
<reference evidence="1 2" key="1">
    <citation type="submission" date="2020-08" db="EMBL/GenBank/DDBJ databases">
        <title>Genome public.</title>
        <authorList>
            <person name="Liu C."/>
            <person name="Sun Q."/>
        </authorList>
    </citation>
    <scope>NUCLEOTIDE SEQUENCE [LARGE SCALE GENOMIC DNA]</scope>
    <source>
        <strain evidence="1 2">NSJ-36</strain>
    </source>
</reference>
<dbReference type="RefSeq" id="WP_186856043.1">
    <property type="nucleotide sequence ID" value="NZ_JACOOY010000015.1"/>
</dbReference>
<proteinExistence type="predicted"/>
<protein>
    <recommendedName>
        <fullName evidence="3">Sigma-70 family RNA polymerase sigma factor</fullName>
    </recommendedName>
</protein>
<organism evidence="1 2">
    <name type="scientific">Dorea hominis</name>
    <dbReference type="NCBI Taxonomy" id="2763040"/>
    <lineage>
        <taxon>Bacteria</taxon>
        <taxon>Bacillati</taxon>
        <taxon>Bacillota</taxon>
        <taxon>Clostridia</taxon>
        <taxon>Lachnospirales</taxon>
        <taxon>Lachnospiraceae</taxon>
        <taxon>Dorea</taxon>
    </lineage>
</organism>
<name>A0ABR7EX46_9FIRM</name>
<comment type="caution">
    <text evidence="1">The sequence shown here is derived from an EMBL/GenBank/DDBJ whole genome shotgun (WGS) entry which is preliminary data.</text>
</comment>
<evidence type="ECO:0008006" key="3">
    <source>
        <dbReference type="Google" id="ProtNLM"/>
    </source>
</evidence>
<dbReference type="Proteomes" id="UP000647235">
    <property type="component" value="Unassembled WGS sequence"/>
</dbReference>
<dbReference type="EMBL" id="JACOOY010000015">
    <property type="protein sequence ID" value="MBC5665848.1"/>
    <property type="molecule type" value="Genomic_DNA"/>
</dbReference>
<accession>A0ABR7EX46</accession>
<evidence type="ECO:0000313" key="1">
    <source>
        <dbReference type="EMBL" id="MBC5665848.1"/>
    </source>
</evidence>